<dbReference type="PANTHER" id="PTHR36307:SF1">
    <property type="entry name" value="FLAGELLA BASAL BODY P-RING FORMATION PROTEIN FLGA"/>
    <property type="match status" value="1"/>
</dbReference>
<keyword evidence="8" id="KW-0969">Cilium</keyword>
<dbReference type="Gene3D" id="3.90.1210.10">
    <property type="entry name" value="Antifreeze-like/N-acetylneuraminic acid synthase C-terminal domain"/>
    <property type="match status" value="1"/>
</dbReference>
<dbReference type="InterPro" id="IPR013974">
    <property type="entry name" value="SAF"/>
</dbReference>
<dbReference type="PANTHER" id="PTHR36307">
    <property type="entry name" value="FLAGELLA BASAL BODY P-RING FORMATION PROTEIN FLGA"/>
    <property type="match status" value="1"/>
</dbReference>
<evidence type="ECO:0000256" key="5">
    <source>
        <dbReference type="ARBA" id="ARBA00022764"/>
    </source>
</evidence>
<dbReference type="Gene3D" id="2.30.30.760">
    <property type="match status" value="1"/>
</dbReference>
<keyword evidence="5" id="KW-0574">Periplasm</keyword>
<comment type="similarity">
    <text evidence="2">Belongs to the FlgA family.</text>
</comment>
<dbReference type="GO" id="GO:0042597">
    <property type="term" value="C:periplasmic space"/>
    <property type="evidence" value="ECO:0007669"/>
    <property type="project" value="UniProtKB-SubCell"/>
</dbReference>
<protein>
    <recommendedName>
        <fullName evidence="3">Flagella basal body P-ring formation protein FlgA</fullName>
    </recommendedName>
</protein>
<dbReference type="InterPro" id="IPR017585">
    <property type="entry name" value="SAF_FlgA"/>
</dbReference>
<reference evidence="8" key="1">
    <citation type="submission" date="2022-07" db="EMBL/GenBank/DDBJ databases">
        <title>Complete genome sequence of Salinispirillum sp. LH10-3-1 capable of multiple carbohydrate inversion isolated from a soda lake.</title>
        <authorList>
            <person name="Liu J."/>
            <person name="Zhai Y."/>
            <person name="Zhang H."/>
            <person name="Yang H."/>
            <person name="Qu J."/>
            <person name="Li J."/>
        </authorList>
    </citation>
    <scope>NUCLEOTIDE SEQUENCE</scope>
    <source>
        <strain evidence="8">LH 10-3-1</strain>
    </source>
</reference>
<dbReference type="InterPro" id="IPR041231">
    <property type="entry name" value="FlgA_N"/>
</dbReference>
<keyword evidence="4" id="KW-0732">Signal</keyword>
<name>A0AB38YCF1_9GAMM</name>
<dbReference type="SMART" id="SM00858">
    <property type="entry name" value="SAF"/>
    <property type="match status" value="1"/>
</dbReference>
<gene>
    <name evidence="8" type="primary">flgA</name>
    <name evidence="8" type="ORF">NFC81_09985</name>
</gene>
<organism evidence="8">
    <name type="scientific">Salinispirillum sp. LH 10-3-1</name>
    <dbReference type="NCBI Taxonomy" id="2952525"/>
    <lineage>
        <taxon>Bacteria</taxon>
        <taxon>Pseudomonadati</taxon>
        <taxon>Pseudomonadota</taxon>
        <taxon>Gammaproteobacteria</taxon>
        <taxon>Oceanospirillales</taxon>
        <taxon>Saccharospirillaceae</taxon>
        <taxon>Salinispirillum</taxon>
    </lineage>
</organism>
<proteinExistence type="inferred from homology"/>
<evidence type="ECO:0000256" key="6">
    <source>
        <dbReference type="ARBA" id="ARBA00025643"/>
    </source>
</evidence>
<evidence type="ECO:0000256" key="2">
    <source>
        <dbReference type="ARBA" id="ARBA00010474"/>
    </source>
</evidence>
<dbReference type="Pfam" id="PF13144">
    <property type="entry name" value="ChapFlgA"/>
    <property type="match status" value="1"/>
</dbReference>
<dbReference type="EMBL" id="CP101717">
    <property type="protein sequence ID" value="WLD57054.1"/>
    <property type="molecule type" value="Genomic_DNA"/>
</dbReference>
<dbReference type="InterPro" id="IPR039246">
    <property type="entry name" value="Flagellar_FlgA"/>
</dbReference>
<evidence type="ECO:0000259" key="7">
    <source>
        <dbReference type="SMART" id="SM00858"/>
    </source>
</evidence>
<comment type="subcellular location">
    <subcellularLocation>
        <location evidence="1">Periplasm</location>
    </subcellularLocation>
</comment>
<dbReference type="Pfam" id="PF17656">
    <property type="entry name" value="ChapFlgA_N"/>
    <property type="match status" value="1"/>
</dbReference>
<comment type="function">
    <text evidence="6">Involved in the assembly process of the P-ring formation. It may associate with FlgF on the rod constituting a structure essential for the P-ring assembly or may act as a modulator protein for the P-ring assembly.</text>
</comment>
<dbReference type="AlphaFoldDB" id="A0AB38YCF1"/>
<keyword evidence="8" id="KW-0966">Cell projection</keyword>
<accession>A0AB38YCF1</accession>
<sequence length="251" mass="27081">MARFSKALVRRYCALQSLSGILFCLLLLPLPATALDRDQLTAELSEHIRKAILDHYSGATAEKINIDLTLPNAVSLLEECSAPLHVTASRNQWIGNVRLRVACEAEQNWTTHVVASVGMRLPVVVLSRSLPRNSVLTETDITLQELNIADQHQGFYLDADAVIGSALARDLGLGYVLHSRVLNAPKLVSRGDAVTIRATGGGISVSMAGTALTDGVEGRQISVRNNNSGKVVRAWVIGRGLVEVPFTPRGE</sequence>
<evidence type="ECO:0000256" key="4">
    <source>
        <dbReference type="ARBA" id="ARBA00022729"/>
    </source>
</evidence>
<keyword evidence="8" id="KW-0282">Flagellum</keyword>
<evidence type="ECO:0000256" key="1">
    <source>
        <dbReference type="ARBA" id="ARBA00004418"/>
    </source>
</evidence>
<feature type="domain" description="SAF" evidence="7">
    <location>
        <begin position="121"/>
        <end position="183"/>
    </location>
</feature>
<dbReference type="GO" id="GO:0044780">
    <property type="term" value="P:bacterial-type flagellum assembly"/>
    <property type="evidence" value="ECO:0007669"/>
    <property type="project" value="InterPro"/>
</dbReference>
<evidence type="ECO:0000313" key="8">
    <source>
        <dbReference type="EMBL" id="WLD57054.1"/>
    </source>
</evidence>
<dbReference type="NCBIfam" id="TIGR03170">
    <property type="entry name" value="flgA_cterm"/>
    <property type="match status" value="1"/>
</dbReference>
<evidence type="ECO:0000256" key="3">
    <source>
        <dbReference type="ARBA" id="ARBA00014754"/>
    </source>
</evidence>
<dbReference type="CDD" id="cd11614">
    <property type="entry name" value="SAF_CpaB_FlgA_like"/>
    <property type="match status" value="1"/>
</dbReference>
<dbReference type="RefSeq" id="WP_304994341.1">
    <property type="nucleotide sequence ID" value="NZ_CP101717.1"/>
</dbReference>